<organism evidence="1 2">
    <name type="scientific">Flavivirga aquatica</name>
    <dbReference type="NCBI Taxonomy" id="1849968"/>
    <lineage>
        <taxon>Bacteria</taxon>
        <taxon>Pseudomonadati</taxon>
        <taxon>Bacteroidota</taxon>
        <taxon>Flavobacteriia</taxon>
        <taxon>Flavobacteriales</taxon>
        <taxon>Flavobacteriaceae</taxon>
        <taxon>Flavivirga</taxon>
    </lineage>
</organism>
<evidence type="ECO:0000313" key="1">
    <source>
        <dbReference type="EMBL" id="OEK07704.1"/>
    </source>
</evidence>
<sequence>MKELNENLNKLIEDYRNNLLSIDEVIVKFECLINQYYKKIKLSKKASQINEVEKLFLNIILKIGNIKNIDNKLENRKETNVELRRELGLI</sequence>
<comment type="caution">
    <text evidence="1">The sequence shown here is derived from an EMBL/GenBank/DDBJ whole genome shotgun (WGS) entry which is preliminary data.</text>
</comment>
<dbReference type="EMBL" id="MDJD01000045">
    <property type="protein sequence ID" value="OEK07704.1"/>
    <property type="molecule type" value="Genomic_DNA"/>
</dbReference>
<evidence type="ECO:0000313" key="2">
    <source>
        <dbReference type="Proteomes" id="UP000095713"/>
    </source>
</evidence>
<reference evidence="1 2" key="1">
    <citation type="submission" date="2016-05" db="EMBL/GenBank/DDBJ databases">
        <title>Draft Genome Sequence of Algibacter sp. Strain SK-16 Isolated from the Surface Water of Aburatsubo Inlet.</title>
        <authorList>
            <person name="Wong S.-K."/>
            <person name="Yoshizawa S."/>
            <person name="Nakajima Y."/>
            <person name="Ogura Y."/>
            <person name="Tetsuya H."/>
            <person name="Hamasaki K."/>
        </authorList>
    </citation>
    <scope>NUCLEOTIDE SEQUENCE [LARGE SCALE GENOMIC DNA]</scope>
    <source>
        <strain evidence="1 2">SK-16</strain>
    </source>
</reference>
<proteinExistence type="predicted"/>
<dbReference type="AlphaFoldDB" id="A0A1E5T8K7"/>
<protein>
    <submittedName>
        <fullName evidence="1">Uncharacterized protein</fullName>
    </submittedName>
</protein>
<name>A0A1E5T8K7_9FLAO</name>
<dbReference type="RefSeq" id="WP_069830581.1">
    <property type="nucleotide sequence ID" value="NZ_MDJD01000045.1"/>
</dbReference>
<gene>
    <name evidence="1" type="ORF">A8C32_16760</name>
</gene>
<accession>A0A1E5T8K7</accession>
<dbReference type="Proteomes" id="UP000095713">
    <property type="component" value="Unassembled WGS sequence"/>
</dbReference>
<keyword evidence="2" id="KW-1185">Reference proteome</keyword>